<dbReference type="GO" id="GO:0016192">
    <property type="term" value="P:vesicle-mediated transport"/>
    <property type="evidence" value="ECO:0007669"/>
    <property type="project" value="UniProtKB-ARBA"/>
</dbReference>
<dbReference type="GO" id="GO:0012505">
    <property type="term" value="C:endomembrane system"/>
    <property type="evidence" value="ECO:0007669"/>
    <property type="project" value="UniProtKB-ARBA"/>
</dbReference>
<dbReference type="PANTHER" id="PTHR12558:SF13">
    <property type="entry name" value="CELL DIVISION CYCLE PROTEIN 27 HOMOLOG"/>
    <property type="match status" value="1"/>
</dbReference>
<comment type="caution">
    <text evidence="2">The sequence shown here is derived from an EMBL/GenBank/DDBJ whole genome shotgun (WGS) entry which is preliminary data.</text>
</comment>
<evidence type="ECO:0000313" key="3">
    <source>
        <dbReference type="Proteomes" id="UP000276349"/>
    </source>
</evidence>
<evidence type="ECO:0000256" key="1">
    <source>
        <dbReference type="PROSITE-ProRule" id="PRU00339"/>
    </source>
</evidence>
<keyword evidence="1" id="KW-0802">TPR repeat</keyword>
<dbReference type="Pfam" id="PF09295">
    <property type="entry name" value="ChAPs"/>
    <property type="match status" value="1"/>
</dbReference>
<dbReference type="InterPro" id="IPR011990">
    <property type="entry name" value="TPR-like_helical_dom_sf"/>
</dbReference>
<accession>A0A3S0JQN4</accession>
<sequence>MNTNEKALELFEKNEYEAAIKLFHEAVEESRNIQSLNNLAWIYFYEEENDEKALELIKEVINMNPASYFPYNLLGEIYIGQEKWNLASSALMKSLSIQPSNEAYHNLAVVKYKLGDVKEASDLFLRVAGDSDVVMYAHVKCLIDLGLKTEARKKLNAFNVEADDYVGDIEVADLYVELECFTEATYWFEKGYNDYAKMPDWISRFIYALYKTNNIQRIHEVIDNVIHQKDKEIKETYEEECDEDWTEKDKEEYLERLFAEKSNYENMAERILTGYIPEIDFEPITTGACYLFGCKRHNHPEYKE</sequence>
<organism evidence="2 3">
    <name type="scientific">Lysinibacillus telephonicus</name>
    <dbReference type="NCBI Taxonomy" id="1714840"/>
    <lineage>
        <taxon>Bacteria</taxon>
        <taxon>Bacillati</taxon>
        <taxon>Bacillota</taxon>
        <taxon>Bacilli</taxon>
        <taxon>Bacillales</taxon>
        <taxon>Bacillaceae</taxon>
        <taxon>Lysinibacillus</taxon>
    </lineage>
</organism>
<dbReference type="InterPro" id="IPR015374">
    <property type="entry name" value="ChAPs"/>
</dbReference>
<dbReference type="InterPro" id="IPR019734">
    <property type="entry name" value="TPR_rpt"/>
</dbReference>
<dbReference type="Proteomes" id="UP000276349">
    <property type="component" value="Unassembled WGS sequence"/>
</dbReference>
<name>A0A3S0JQN4_9BACI</name>
<dbReference type="SMART" id="SM00028">
    <property type="entry name" value="TPR"/>
    <property type="match status" value="2"/>
</dbReference>
<dbReference type="OrthoDB" id="2836682at2"/>
<dbReference type="GO" id="GO:0032991">
    <property type="term" value="C:protein-containing complex"/>
    <property type="evidence" value="ECO:0007669"/>
    <property type="project" value="UniProtKB-ARBA"/>
</dbReference>
<dbReference type="Gene3D" id="1.25.40.10">
    <property type="entry name" value="Tetratricopeptide repeat domain"/>
    <property type="match status" value="1"/>
</dbReference>
<evidence type="ECO:0000313" key="2">
    <source>
        <dbReference type="EMBL" id="RTQ93984.1"/>
    </source>
</evidence>
<protein>
    <submittedName>
        <fullName evidence="2">Uncharacterized protein</fullName>
    </submittedName>
</protein>
<dbReference type="RefSeq" id="WP_126293665.1">
    <property type="nucleotide sequence ID" value="NZ_CP155468.1"/>
</dbReference>
<dbReference type="PANTHER" id="PTHR12558">
    <property type="entry name" value="CELL DIVISION CYCLE 16,23,27"/>
    <property type="match status" value="1"/>
</dbReference>
<dbReference type="AlphaFoldDB" id="A0A3S0JQN4"/>
<gene>
    <name evidence="2" type="ORF">EKG35_06660</name>
</gene>
<reference evidence="2 3" key="1">
    <citation type="submission" date="2018-12" db="EMBL/GenBank/DDBJ databases">
        <authorList>
            <person name="Yu L."/>
        </authorList>
    </citation>
    <scope>NUCLEOTIDE SEQUENCE [LARGE SCALE GENOMIC DNA]</scope>
    <source>
        <strain evidence="2 3">S5H2222</strain>
    </source>
</reference>
<dbReference type="PROSITE" id="PS50005">
    <property type="entry name" value="TPR"/>
    <property type="match status" value="1"/>
</dbReference>
<keyword evidence="3" id="KW-1185">Reference proteome</keyword>
<dbReference type="EMBL" id="RXNR01000014">
    <property type="protein sequence ID" value="RTQ93984.1"/>
    <property type="molecule type" value="Genomic_DNA"/>
</dbReference>
<dbReference type="GO" id="GO:0005737">
    <property type="term" value="C:cytoplasm"/>
    <property type="evidence" value="ECO:0007669"/>
    <property type="project" value="UniProtKB-ARBA"/>
</dbReference>
<feature type="repeat" description="TPR" evidence="1">
    <location>
        <begin position="68"/>
        <end position="101"/>
    </location>
</feature>
<proteinExistence type="predicted"/>
<dbReference type="SUPFAM" id="SSF48452">
    <property type="entry name" value="TPR-like"/>
    <property type="match status" value="1"/>
</dbReference>